<evidence type="ECO:0000313" key="3">
    <source>
        <dbReference type="Proteomes" id="UP000192333"/>
    </source>
</evidence>
<dbReference type="AlphaFoldDB" id="A0A1W2H258"/>
<gene>
    <name evidence="2" type="ORF">SAMN00777080_1542</name>
</gene>
<keyword evidence="1" id="KW-0732">Signal</keyword>
<reference evidence="3" key="1">
    <citation type="submission" date="2017-04" db="EMBL/GenBank/DDBJ databases">
        <authorList>
            <person name="Varghese N."/>
            <person name="Submissions S."/>
        </authorList>
    </citation>
    <scope>NUCLEOTIDE SEQUENCE [LARGE SCALE GENOMIC DNA]</scope>
    <source>
        <strain evidence="3">DSM 16537</strain>
    </source>
</reference>
<dbReference type="OrthoDB" id="1492607at2"/>
<dbReference type="EMBL" id="LT838813">
    <property type="protein sequence ID" value="SMD42971.1"/>
    <property type="molecule type" value="Genomic_DNA"/>
</dbReference>
<accession>A0A1W2H258</accession>
<feature type="chain" id="PRO_5012325740" description="Outer membrane protein beta-barrel domain-containing protein" evidence="1">
    <location>
        <begin position="25"/>
        <end position="276"/>
    </location>
</feature>
<dbReference type="Proteomes" id="UP000192333">
    <property type="component" value="Chromosome I"/>
</dbReference>
<proteinExistence type="predicted"/>
<organism evidence="2 3">
    <name type="scientific">Aquiflexum balticum DSM 16537</name>
    <dbReference type="NCBI Taxonomy" id="758820"/>
    <lineage>
        <taxon>Bacteria</taxon>
        <taxon>Pseudomonadati</taxon>
        <taxon>Bacteroidota</taxon>
        <taxon>Cytophagia</taxon>
        <taxon>Cytophagales</taxon>
        <taxon>Cyclobacteriaceae</taxon>
        <taxon>Aquiflexum</taxon>
    </lineage>
</organism>
<protein>
    <recommendedName>
        <fullName evidence="4">Outer membrane protein beta-barrel domain-containing protein</fullName>
    </recommendedName>
</protein>
<dbReference type="RefSeq" id="WP_084119721.1">
    <property type="nucleotide sequence ID" value="NZ_LT838813.1"/>
</dbReference>
<evidence type="ECO:0000313" key="2">
    <source>
        <dbReference type="EMBL" id="SMD42971.1"/>
    </source>
</evidence>
<evidence type="ECO:0000256" key="1">
    <source>
        <dbReference type="SAM" id="SignalP"/>
    </source>
</evidence>
<name>A0A1W2H258_9BACT</name>
<keyword evidence="3" id="KW-1185">Reference proteome</keyword>
<sequence length="276" mass="31305">MKNRLIFLTALLMPLLLIPTFSQAQFEVGLGYLNSTPRGPMSTYINRASHGFSTDFAYRIPKTKLSVGVQFAISDYGYEKRQELYRFDNGYEGNVDVEIYNLFTNNSAYLRYDLVDNAFAQPYLFFGAGLSNISTDLSIIDPREAFTSDCPKPLETTTLVSDRTSYLLLGGGLRFDLSYPFKSLQRRTWLFDVRLNYLNGGEVRYMSLNEPNNNLTTARGENVSFDFVSAAQPDVIHEYHAGSSYRTPMQFITVNAGLFYVLGNNKGYGVRNLNSW</sequence>
<feature type="signal peptide" evidence="1">
    <location>
        <begin position="1"/>
        <end position="24"/>
    </location>
</feature>
<evidence type="ECO:0008006" key="4">
    <source>
        <dbReference type="Google" id="ProtNLM"/>
    </source>
</evidence>